<proteinExistence type="inferred from homology"/>
<sequence>MLDVTRTIAPFPCRGLTPRAFSGKAAVFLLCGPRHTQRTAPREWPDLASKNGRGGDRRVSALFSFSHSLLASPSLRTFSCFRDWMEAKTSHITQVPPALVPAGAPEAPAAPLVGDVPLILNALGALRTSTDLRMDALERRMERRMDNFQRDLAIIGNMGKGTGQSTPYSEVLFLDGSLPSVAVPVQPAQGGQPAVPGRPALPALTDVDQIRNLDFTQAGQYLTGHGIAPLPDATAARHRRIAQCVGCIATI</sequence>
<name>A0AAD7D3M9_MYCRO</name>
<keyword evidence="4" id="KW-1185">Reference proteome</keyword>
<comment type="caution">
    <text evidence="3">The sequence shown here is derived from an EMBL/GenBank/DDBJ whole genome shotgun (WGS) entry which is preliminary data.</text>
</comment>
<evidence type="ECO:0000313" key="4">
    <source>
        <dbReference type="Proteomes" id="UP001221757"/>
    </source>
</evidence>
<evidence type="ECO:0000313" key="3">
    <source>
        <dbReference type="EMBL" id="KAJ7677269.1"/>
    </source>
</evidence>
<accession>A0AAD7D3M9</accession>
<feature type="domain" description="Mug135-like C-terminal" evidence="2">
    <location>
        <begin position="157"/>
        <end position="247"/>
    </location>
</feature>
<dbReference type="EMBL" id="JARKIE010000140">
    <property type="protein sequence ID" value="KAJ7677269.1"/>
    <property type="molecule type" value="Genomic_DNA"/>
</dbReference>
<dbReference type="Pfam" id="PF08593">
    <property type="entry name" value="Mug135_C"/>
    <property type="match status" value="1"/>
</dbReference>
<dbReference type="InterPro" id="IPR013902">
    <property type="entry name" value="Mug135-like_C"/>
</dbReference>
<evidence type="ECO:0000259" key="2">
    <source>
        <dbReference type="Pfam" id="PF08593"/>
    </source>
</evidence>
<organism evidence="3 4">
    <name type="scientific">Mycena rosella</name>
    <name type="common">Pink bonnet</name>
    <name type="synonym">Agaricus rosellus</name>
    <dbReference type="NCBI Taxonomy" id="1033263"/>
    <lineage>
        <taxon>Eukaryota</taxon>
        <taxon>Fungi</taxon>
        <taxon>Dikarya</taxon>
        <taxon>Basidiomycota</taxon>
        <taxon>Agaricomycotina</taxon>
        <taxon>Agaricomycetes</taxon>
        <taxon>Agaricomycetidae</taxon>
        <taxon>Agaricales</taxon>
        <taxon>Marasmiineae</taxon>
        <taxon>Mycenaceae</taxon>
        <taxon>Mycena</taxon>
    </lineage>
</organism>
<comment type="similarity">
    <text evidence="1">Belongs to the UPF0612 family.</text>
</comment>
<dbReference type="AlphaFoldDB" id="A0AAD7D3M9"/>
<protein>
    <recommendedName>
        <fullName evidence="2">Mug135-like C-terminal domain-containing protein</fullName>
    </recommendedName>
</protein>
<gene>
    <name evidence="3" type="ORF">B0H17DRAFT_121942</name>
</gene>
<evidence type="ECO:0000256" key="1">
    <source>
        <dbReference type="ARBA" id="ARBA00005788"/>
    </source>
</evidence>
<reference evidence="3" key="1">
    <citation type="submission" date="2023-03" db="EMBL/GenBank/DDBJ databases">
        <title>Massive genome expansion in bonnet fungi (Mycena s.s.) driven by repeated elements and novel gene families across ecological guilds.</title>
        <authorList>
            <consortium name="Lawrence Berkeley National Laboratory"/>
            <person name="Harder C.B."/>
            <person name="Miyauchi S."/>
            <person name="Viragh M."/>
            <person name="Kuo A."/>
            <person name="Thoen E."/>
            <person name="Andreopoulos B."/>
            <person name="Lu D."/>
            <person name="Skrede I."/>
            <person name="Drula E."/>
            <person name="Henrissat B."/>
            <person name="Morin E."/>
            <person name="Kohler A."/>
            <person name="Barry K."/>
            <person name="LaButti K."/>
            <person name="Morin E."/>
            <person name="Salamov A."/>
            <person name="Lipzen A."/>
            <person name="Mereny Z."/>
            <person name="Hegedus B."/>
            <person name="Baldrian P."/>
            <person name="Stursova M."/>
            <person name="Weitz H."/>
            <person name="Taylor A."/>
            <person name="Grigoriev I.V."/>
            <person name="Nagy L.G."/>
            <person name="Martin F."/>
            <person name="Kauserud H."/>
        </authorList>
    </citation>
    <scope>NUCLEOTIDE SEQUENCE</scope>
    <source>
        <strain evidence="3">CBHHK067</strain>
    </source>
</reference>
<dbReference type="Proteomes" id="UP001221757">
    <property type="component" value="Unassembled WGS sequence"/>
</dbReference>